<dbReference type="GO" id="GO:0006487">
    <property type="term" value="P:protein N-linked glycosylation"/>
    <property type="evidence" value="ECO:0007669"/>
    <property type="project" value="TreeGrafter"/>
</dbReference>
<accession>A0A319EJF2</accession>
<dbReference type="InterPro" id="IPR039367">
    <property type="entry name" value="Och1-like"/>
</dbReference>
<dbReference type="Proteomes" id="UP000248423">
    <property type="component" value="Unassembled WGS sequence"/>
</dbReference>
<organism evidence="2 3">
    <name type="scientific">Aspergillus sclerotiicarbonarius (strain CBS 121057 / IBT 28362)</name>
    <dbReference type="NCBI Taxonomy" id="1448318"/>
    <lineage>
        <taxon>Eukaryota</taxon>
        <taxon>Fungi</taxon>
        <taxon>Dikarya</taxon>
        <taxon>Ascomycota</taxon>
        <taxon>Pezizomycotina</taxon>
        <taxon>Eurotiomycetes</taxon>
        <taxon>Eurotiomycetidae</taxon>
        <taxon>Eurotiales</taxon>
        <taxon>Aspergillaceae</taxon>
        <taxon>Aspergillus</taxon>
        <taxon>Aspergillus subgen. Circumdati</taxon>
    </lineage>
</organism>
<evidence type="ECO:0000256" key="1">
    <source>
        <dbReference type="ARBA" id="ARBA00009003"/>
    </source>
</evidence>
<sequence>MSPNWASKHRAEDAPRFFYHSPSREDSDVEYERYLSDALKEVEQAAGGEDVAEERIWQIARDEEHRGPESSAFEESNSEWQYTLMTDEKAEAFVIDELSAVPEIATIYHSYPYDVLRADLLRYLLLWYYGGFYADMDVYPARPIKKCSALQRVFPLPHDHPANVSLVVGIELDEPYSSPRRMREWHWTRTYGMIQYTIYAPRRFSPLLRQIIVRALAHTRKYQSHHNRLFGYSQEDILRLTGPDVFTDTILDMLSSSLPSTHPLVQRSVNADENIGDLDMRRRVSWAPFHGLHETVCIEADEANPATPMGGICVLPVSVWGNGQRHSQAEGFHSPQACINHLFKGSWKKGWKNYIFG</sequence>
<dbReference type="EMBL" id="KZ826322">
    <property type="protein sequence ID" value="PYI10416.1"/>
    <property type="molecule type" value="Genomic_DNA"/>
</dbReference>
<evidence type="ECO:0000313" key="2">
    <source>
        <dbReference type="EMBL" id="PYI10416.1"/>
    </source>
</evidence>
<dbReference type="STRING" id="1448318.A0A319EJF2"/>
<dbReference type="SUPFAM" id="SSF53448">
    <property type="entry name" value="Nucleotide-diphospho-sugar transferases"/>
    <property type="match status" value="1"/>
</dbReference>
<evidence type="ECO:0008006" key="4">
    <source>
        <dbReference type="Google" id="ProtNLM"/>
    </source>
</evidence>
<dbReference type="GO" id="GO:0000009">
    <property type="term" value="F:alpha-1,6-mannosyltransferase activity"/>
    <property type="evidence" value="ECO:0007669"/>
    <property type="project" value="InterPro"/>
</dbReference>
<dbReference type="PANTHER" id="PTHR31834:SF9">
    <property type="entry name" value="INITIATION-SPECIFIC ALPHA-1,6-MANNOSYLTRANSFERASE"/>
    <property type="match status" value="1"/>
</dbReference>
<dbReference type="GO" id="GO:0000136">
    <property type="term" value="C:mannan polymerase complex"/>
    <property type="evidence" value="ECO:0007669"/>
    <property type="project" value="TreeGrafter"/>
</dbReference>
<dbReference type="OrthoDB" id="409543at2759"/>
<protein>
    <recommendedName>
        <fullName evidence="4">Alpha-1,6-mannosyltransferase subunit</fullName>
    </recommendedName>
</protein>
<evidence type="ECO:0000313" key="3">
    <source>
        <dbReference type="Proteomes" id="UP000248423"/>
    </source>
</evidence>
<dbReference type="VEuPathDB" id="FungiDB:BO78DRAFT_404200"/>
<keyword evidence="3" id="KW-1185">Reference proteome</keyword>
<reference evidence="2 3" key="1">
    <citation type="submission" date="2018-02" db="EMBL/GenBank/DDBJ databases">
        <title>The genomes of Aspergillus section Nigri reveals drivers in fungal speciation.</title>
        <authorList>
            <consortium name="DOE Joint Genome Institute"/>
            <person name="Vesth T.C."/>
            <person name="Nybo J."/>
            <person name="Theobald S."/>
            <person name="Brandl J."/>
            <person name="Frisvad J.C."/>
            <person name="Nielsen K.F."/>
            <person name="Lyhne E.K."/>
            <person name="Kogle M.E."/>
            <person name="Kuo A."/>
            <person name="Riley R."/>
            <person name="Clum A."/>
            <person name="Nolan M."/>
            <person name="Lipzen A."/>
            <person name="Salamov A."/>
            <person name="Henrissat B."/>
            <person name="Wiebenga A."/>
            <person name="De vries R.P."/>
            <person name="Grigoriev I.V."/>
            <person name="Mortensen U.H."/>
            <person name="Andersen M.R."/>
            <person name="Baker S.E."/>
        </authorList>
    </citation>
    <scope>NUCLEOTIDE SEQUENCE [LARGE SCALE GENOMIC DNA]</scope>
    <source>
        <strain evidence="2 3">CBS 121057</strain>
    </source>
</reference>
<dbReference type="Gene3D" id="3.90.550.20">
    <property type="match status" value="1"/>
</dbReference>
<dbReference type="AlphaFoldDB" id="A0A319EJF2"/>
<dbReference type="PANTHER" id="PTHR31834">
    <property type="entry name" value="INITIATION-SPECIFIC ALPHA-1,6-MANNOSYLTRANSFERASE"/>
    <property type="match status" value="1"/>
</dbReference>
<dbReference type="Pfam" id="PF04488">
    <property type="entry name" value="Gly_transf_sug"/>
    <property type="match status" value="1"/>
</dbReference>
<name>A0A319EJF2_ASPSB</name>
<dbReference type="InterPro" id="IPR007577">
    <property type="entry name" value="GlycoTrfase_DXD_sugar-bd_CS"/>
</dbReference>
<comment type="similarity">
    <text evidence="1">Belongs to the glycosyltransferase 32 family.</text>
</comment>
<gene>
    <name evidence="2" type="ORF">BO78DRAFT_404200</name>
</gene>
<dbReference type="InterPro" id="IPR029044">
    <property type="entry name" value="Nucleotide-diphossugar_trans"/>
</dbReference>
<proteinExistence type="inferred from homology"/>